<evidence type="ECO:0000256" key="5">
    <source>
        <dbReference type="ARBA" id="ARBA00022801"/>
    </source>
</evidence>
<dbReference type="GO" id="GO:0006508">
    <property type="term" value="P:proteolysis"/>
    <property type="evidence" value="ECO:0007669"/>
    <property type="project" value="UniProtKB-KW"/>
</dbReference>
<evidence type="ECO:0000256" key="4">
    <source>
        <dbReference type="ARBA" id="ARBA00022670"/>
    </source>
</evidence>
<dbReference type="InterPro" id="IPR025660">
    <property type="entry name" value="Pept_his_AS"/>
</dbReference>
<dbReference type="Proteomes" id="UP000694408">
    <property type="component" value="Unplaced"/>
</dbReference>
<dbReference type="InterPro" id="IPR038765">
    <property type="entry name" value="Papain-like_cys_pep_sf"/>
</dbReference>
<comment type="catalytic activity">
    <reaction evidence="1 7">
        <text>Inactivates bleomycin B2 (a cytotoxic glycometallopeptide) by hydrolysis of a carboxyamide bond of beta-aminoalanine, but also shows general aminopeptidase activity. The specificity varies somewhat with source, but amino acid arylamides of Met, Leu and Ala are preferred.</text>
        <dbReference type="EC" id="3.4.22.40"/>
    </reaction>
</comment>
<dbReference type="AlphaFoldDB" id="A0A8C5IGG4"/>
<dbReference type="PANTHER" id="PTHR10363:SF2">
    <property type="entry name" value="BLEOMYCIN HYDROLASE"/>
    <property type="match status" value="1"/>
</dbReference>
<evidence type="ECO:0000256" key="7">
    <source>
        <dbReference type="PIRNR" id="PIRNR005700"/>
    </source>
</evidence>
<evidence type="ECO:0000256" key="2">
    <source>
        <dbReference type="ARBA" id="ARBA00012465"/>
    </source>
</evidence>
<dbReference type="EC" id="3.4.22.40" evidence="2 7"/>
<dbReference type="Pfam" id="PF03051">
    <property type="entry name" value="Peptidase_C1_2"/>
    <property type="match status" value="1"/>
</dbReference>
<keyword evidence="6 7" id="KW-0788">Thiol protease</keyword>
<feature type="active site" evidence="8">
    <location>
        <position position="57"/>
    </location>
</feature>
<comment type="similarity">
    <text evidence="7">Belongs to the peptidase C1 family.</text>
</comment>
<dbReference type="GO" id="GO:0070005">
    <property type="term" value="F:cysteine-type aminopeptidase activity"/>
    <property type="evidence" value="ECO:0007669"/>
    <property type="project" value="InterPro"/>
</dbReference>
<dbReference type="SUPFAM" id="SSF54001">
    <property type="entry name" value="Cysteine proteinases"/>
    <property type="match status" value="1"/>
</dbReference>
<keyword evidence="10" id="KW-1185">Reference proteome</keyword>
<dbReference type="GO" id="GO:0004197">
    <property type="term" value="F:cysteine-type endopeptidase activity"/>
    <property type="evidence" value="ECO:0007669"/>
    <property type="project" value="UniProtKB-EC"/>
</dbReference>
<keyword evidence="5 7" id="KW-0378">Hydrolase</keyword>
<evidence type="ECO:0000256" key="8">
    <source>
        <dbReference type="PIRSR" id="PIRSR005700-1"/>
    </source>
</evidence>
<feature type="active site" evidence="8">
    <location>
        <position position="369"/>
    </location>
</feature>
<name>A0A8C5IGG4_JUNHY</name>
<reference evidence="9" key="2">
    <citation type="submission" date="2025-09" db="UniProtKB">
        <authorList>
            <consortium name="Ensembl"/>
        </authorList>
    </citation>
    <scope>IDENTIFICATION</scope>
</reference>
<dbReference type="InterPro" id="IPR000169">
    <property type="entry name" value="Pept_cys_AS"/>
</dbReference>
<dbReference type="PIRSF" id="PIRSF005700">
    <property type="entry name" value="PepC"/>
    <property type="match status" value="1"/>
</dbReference>
<dbReference type="PROSITE" id="PS00139">
    <property type="entry name" value="THIOL_PROTEASE_CYS"/>
    <property type="match status" value="1"/>
</dbReference>
<dbReference type="CDD" id="cd00585">
    <property type="entry name" value="Peptidase_C1B"/>
    <property type="match status" value="1"/>
</dbReference>
<keyword evidence="7" id="KW-0963">Cytoplasm</keyword>
<reference evidence="9" key="1">
    <citation type="submission" date="2025-08" db="UniProtKB">
        <authorList>
            <consortium name="Ensembl"/>
        </authorList>
    </citation>
    <scope>IDENTIFICATION</scope>
</reference>
<feature type="active site" evidence="8">
    <location>
        <position position="348"/>
    </location>
</feature>
<dbReference type="GO" id="GO:0009636">
    <property type="term" value="P:response to toxic substance"/>
    <property type="evidence" value="ECO:0007669"/>
    <property type="project" value="TreeGrafter"/>
</dbReference>
<dbReference type="InterPro" id="IPR004134">
    <property type="entry name" value="Peptidase_C1B"/>
</dbReference>
<dbReference type="PANTHER" id="PTHR10363">
    <property type="entry name" value="BLEOMYCIN HYDROLASE"/>
    <property type="match status" value="1"/>
</dbReference>
<organism evidence="9 10">
    <name type="scientific">Junco hyemalis</name>
    <name type="common">Dark-eyed junco</name>
    <dbReference type="NCBI Taxonomy" id="40217"/>
    <lineage>
        <taxon>Eukaryota</taxon>
        <taxon>Metazoa</taxon>
        <taxon>Chordata</taxon>
        <taxon>Craniata</taxon>
        <taxon>Vertebrata</taxon>
        <taxon>Euteleostomi</taxon>
        <taxon>Archelosauria</taxon>
        <taxon>Archosauria</taxon>
        <taxon>Dinosauria</taxon>
        <taxon>Saurischia</taxon>
        <taxon>Theropoda</taxon>
        <taxon>Coelurosauria</taxon>
        <taxon>Aves</taxon>
        <taxon>Neognathae</taxon>
        <taxon>Neoaves</taxon>
        <taxon>Telluraves</taxon>
        <taxon>Australaves</taxon>
        <taxon>Passeriformes</taxon>
        <taxon>Passerellidae</taxon>
        <taxon>Junco</taxon>
    </lineage>
</organism>
<evidence type="ECO:0000256" key="3">
    <source>
        <dbReference type="ARBA" id="ARBA00022227"/>
    </source>
</evidence>
<dbReference type="Gene3D" id="3.90.70.10">
    <property type="entry name" value="Cysteine proteinases"/>
    <property type="match status" value="1"/>
</dbReference>
<evidence type="ECO:0000313" key="9">
    <source>
        <dbReference type="Ensembl" id="ENSJHYP00000002512.1"/>
    </source>
</evidence>
<proteinExistence type="inferred from homology"/>
<evidence type="ECO:0000313" key="10">
    <source>
        <dbReference type="Proteomes" id="UP000694408"/>
    </source>
</evidence>
<sequence>ISSQGLSPNRERKAFAALNGVFNAAFDSEETRNVPFTFSNEVKDIGSITNQKQSGRCWMFSGLNVLRIQAMKKLHVKDLELSESYLMFWDKLEKSNYQLECVLDTLDEPDNSRVFDTVIVSGGQQDGGFWAFFTALVKKYGVCPKSVMPETIPSSASNEMDVVLNYKLAQFSSKLRADHRAGVSLDDLRKEKEAMLSEIYKVLTICLGKPVDTFTYEWKEKWESFTGTPKEFYDKFIGLDLDEYIVLTHAPARGFEEGKNYAVEYALNVVGTPLHSFVTVSLETLKKAAIDSIKDDQAMWFDCDVTALSMRKEGFLDDKVLDLTDLFQSDFEFDKGESLIFRNTAANHAMTLVGVNLVDGKPNRWKVENSWGKDVGDGGIFVMSDSWFDKFVYGLVVNKKYLPEEVIEASKQEPIMLPAWSVVSKIK</sequence>
<dbReference type="GO" id="GO:0043418">
    <property type="term" value="P:homocysteine catabolic process"/>
    <property type="evidence" value="ECO:0007669"/>
    <property type="project" value="TreeGrafter"/>
</dbReference>
<keyword evidence="4 7" id="KW-0645">Protease</keyword>
<evidence type="ECO:0000256" key="1">
    <source>
        <dbReference type="ARBA" id="ARBA00000423"/>
    </source>
</evidence>
<accession>A0A8C5IGG4</accession>
<dbReference type="Ensembl" id="ENSJHYT00000003122.1">
    <property type="protein sequence ID" value="ENSJHYP00000002512.1"/>
    <property type="gene ID" value="ENSJHYG00000002112.1"/>
</dbReference>
<dbReference type="OMA" id="FLNAPMD"/>
<comment type="subcellular location">
    <subcellularLocation>
        <location evidence="7">Cytoplasm</location>
    </subcellularLocation>
</comment>
<protein>
    <recommendedName>
        <fullName evidence="3 7">Bleomycin hydrolase</fullName>
        <ecNumber evidence="2 7">3.4.22.40</ecNumber>
    </recommendedName>
</protein>
<dbReference type="GO" id="GO:0005737">
    <property type="term" value="C:cytoplasm"/>
    <property type="evidence" value="ECO:0007669"/>
    <property type="project" value="UniProtKB-SubCell"/>
</dbReference>
<dbReference type="PROSITE" id="PS00639">
    <property type="entry name" value="THIOL_PROTEASE_HIS"/>
    <property type="match status" value="1"/>
</dbReference>
<evidence type="ECO:0000256" key="6">
    <source>
        <dbReference type="ARBA" id="ARBA00022807"/>
    </source>
</evidence>